<dbReference type="PANTHER" id="PTHR36842:SF1">
    <property type="entry name" value="PROTEIN TOLB"/>
    <property type="match status" value="1"/>
</dbReference>
<dbReference type="KEGG" id="asim:FE240_03600"/>
<keyword evidence="5" id="KW-0131">Cell cycle</keyword>
<dbReference type="InterPro" id="IPR014167">
    <property type="entry name" value="Tol-Pal_TolB"/>
</dbReference>
<dbReference type="GO" id="GO:0051301">
    <property type="term" value="P:cell division"/>
    <property type="evidence" value="ECO:0007669"/>
    <property type="project" value="UniProtKB-UniRule"/>
</dbReference>
<dbReference type="SUPFAM" id="SSF69304">
    <property type="entry name" value="Tricorn protease N-terminal domain"/>
    <property type="match status" value="1"/>
</dbReference>
<dbReference type="GO" id="GO:0042597">
    <property type="term" value="C:periplasmic space"/>
    <property type="evidence" value="ECO:0007669"/>
    <property type="project" value="UniProtKB-SubCell"/>
</dbReference>
<evidence type="ECO:0000256" key="3">
    <source>
        <dbReference type="ARBA" id="ARBA00022729"/>
    </source>
</evidence>
<comment type="subunit">
    <text evidence="5">The Tol-Pal system is composed of five core proteins: the inner membrane proteins TolA, TolQ and TolR, the periplasmic protein TolB and the outer membrane protein Pal. They form a network linking the inner and outer membranes and the peptidoglycan layer.</text>
</comment>
<organism evidence="7 8">
    <name type="scientific">Aeromonas simiae</name>
    <dbReference type="NCBI Taxonomy" id="218936"/>
    <lineage>
        <taxon>Bacteria</taxon>
        <taxon>Pseudomonadati</taxon>
        <taxon>Pseudomonadota</taxon>
        <taxon>Gammaproteobacteria</taxon>
        <taxon>Aeromonadales</taxon>
        <taxon>Aeromonadaceae</taxon>
        <taxon>Aeromonas</taxon>
    </lineage>
</organism>
<comment type="subcellular location">
    <subcellularLocation>
        <location evidence="1 5">Periplasm</location>
    </subcellularLocation>
</comment>
<dbReference type="EMBL" id="CP040449">
    <property type="protein sequence ID" value="QFI53873.1"/>
    <property type="molecule type" value="Genomic_DNA"/>
</dbReference>
<proteinExistence type="inferred from homology"/>
<gene>
    <name evidence="5 7" type="primary">tolB</name>
    <name evidence="7" type="ORF">FE240_03600</name>
</gene>
<feature type="signal peptide" evidence="5">
    <location>
        <begin position="1"/>
        <end position="21"/>
    </location>
</feature>
<reference evidence="7 8" key="1">
    <citation type="submission" date="2019-05" db="EMBL/GenBank/DDBJ databases">
        <title>OXA-830, a novel chromosomally encoded expanded-spectrum class D beta-lactamase in Aeromonas simiae.</title>
        <authorList>
            <person name="Zhou W."/>
            <person name="Chen Q."/>
        </authorList>
    </citation>
    <scope>NUCLEOTIDE SEQUENCE [LARGE SCALE GENOMIC DNA]</scope>
    <source>
        <strain evidence="7 8">A6</strain>
    </source>
</reference>
<protein>
    <recommendedName>
        <fullName evidence="5">Tol-Pal system protein TolB</fullName>
    </recommendedName>
</protein>
<dbReference type="Gene3D" id="3.40.50.10070">
    <property type="entry name" value="TolB, N-terminal domain"/>
    <property type="match status" value="1"/>
</dbReference>
<evidence type="ECO:0000256" key="1">
    <source>
        <dbReference type="ARBA" id="ARBA00004418"/>
    </source>
</evidence>
<dbReference type="AlphaFoldDB" id="A0A5J6WW03"/>
<feature type="domain" description="TolB N-terminal" evidence="6">
    <location>
        <begin position="24"/>
        <end position="125"/>
    </location>
</feature>
<dbReference type="InterPro" id="IPR007195">
    <property type="entry name" value="TolB_N"/>
</dbReference>
<dbReference type="GO" id="GO:0017038">
    <property type="term" value="P:protein import"/>
    <property type="evidence" value="ECO:0007669"/>
    <property type="project" value="InterPro"/>
</dbReference>
<evidence type="ECO:0000256" key="2">
    <source>
        <dbReference type="ARBA" id="ARBA00009820"/>
    </source>
</evidence>
<evidence type="ECO:0000256" key="4">
    <source>
        <dbReference type="ARBA" id="ARBA00022764"/>
    </source>
</evidence>
<accession>A0A5J6WW03</accession>
<dbReference type="Pfam" id="PF07676">
    <property type="entry name" value="PD40"/>
    <property type="match status" value="4"/>
</dbReference>
<evidence type="ECO:0000313" key="7">
    <source>
        <dbReference type="EMBL" id="QFI53873.1"/>
    </source>
</evidence>
<evidence type="ECO:0000259" key="6">
    <source>
        <dbReference type="Pfam" id="PF04052"/>
    </source>
</evidence>
<keyword evidence="4 5" id="KW-0574">Periplasm</keyword>
<evidence type="ECO:0000256" key="5">
    <source>
        <dbReference type="HAMAP-Rule" id="MF_00671"/>
    </source>
</evidence>
<dbReference type="HAMAP" id="MF_00671">
    <property type="entry name" value="TolB"/>
    <property type="match status" value="1"/>
</dbReference>
<keyword evidence="3 5" id="KW-0732">Signal</keyword>
<dbReference type="Pfam" id="PF04052">
    <property type="entry name" value="TolB_N"/>
    <property type="match status" value="1"/>
</dbReference>
<keyword evidence="8" id="KW-1185">Reference proteome</keyword>
<dbReference type="Gene3D" id="2.120.10.30">
    <property type="entry name" value="TolB, C-terminal domain"/>
    <property type="match status" value="1"/>
</dbReference>
<keyword evidence="5" id="KW-0132">Cell division</keyword>
<dbReference type="SUPFAM" id="SSF52964">
    <property type="entry name" value="TolB, N-terminal domain"/>
    <property type="match status" value="1"/>
</dbReference>
<comment type="similarity">
    <text evidence="2 5">Belongs to the TolB family.</text>
</comment>
<dbReference type="InterPro" id="IPR011042">
    <property type="entry name" value="6-blade_b-propeller_TolB-like"/>
</dbReference>
<dbReference type="Proteomes" id="UP000594034">
    <property type="component" value="Chromosome"/>
</dbReference>
<dbReference type="InterPro" id="IPR011659">
    <property type="entry name" value="WD40"/>
</dbReference>
<sequence precursor="true">MLKRLILLFLSFTLLGSPAHAALDLVLTGGIDSARPVAIAPFKWTGGGQLPQDVADVISSDLLRSGKFKPLTRQQMPQTPSNSGEIDFAPWASQGVEAVVVGSIEPAAGGYQIRFELVDVLKGQALKSMGGDANGYVLDSRTATVPAAQLRQFAHRISDIVYERLTGERGAFLTRLAYVAIDRSSQYPYQLRISDYDGYNEKTLLRSREPLMSPSWSPDGSKVAYVSFENQHSEIYVQDIYSQQRSLMTSFRGINGAPKWSPDSRRLAVVLSKDGQPDIYIIDVGSKQLTRVTESRSIDTEPAWLDPQTLIFTSERGGKPQIYSVNLASGMTRRMTWEGESNQGASVTPDGKSMVLVTRVQGQYRIARQDLESGGMMVLSQSALDESPSVAPNGSMIIYTTIYQGKKSLALVSTDGRFRAVLPTSTGEVRAPAWSPFLN</sequence>
<evidence type="ECO:0000313" key="8">
    <source>
        <dbReference type="Proteomes" id="UP000594034"/>
    </source>
</evidence>
<dbReference type="RefSeq" id="WP_193003415.1">
    <property type="nucleotide sequence ID" value="NZ_CP040449.1"/>
</dbReference>
<dbReference type="PANTHER" id="PTHR36842">
    <property type="entry name" value="PROTEIN TOLB HOMOLOG"/>
    <property type="match status" value="1"/>
</dbReference>
<dbReference type="NCBIfam" id="TIGR02800">
    <property type="entry name" value="propeller_TolB"/>
    <property type="match status" value="1"/>
</dbReference>
<comment type="function">
    <text evidence="5">Part of the Tol-Pal system, which plays a role in outer membrane invagination during cell division and is important for maintaining outer membrane integrity.</text>
</comment>
<name>A0A5J6WW03_9GAMM</name>
<feature type="chain" id="PRO_5023981807" description="Tol-Pal system protein TolB" evidence="5">
    <location>
        <begin position="22"/>
        <end position="439"/>
    </location>
</feature>